<name>A0ABP5T197_9ACTN</name>
<accession>A0ABP5T197</accession>
<keyword evidence="2" id="KW-1185">Reference proteome</keyword>
<gene>
    <name evidence="1" type="ORF">GCM10010246_28760</name>
</gene>
<proteinExistence type="predicted"/>
<organism evidence="1 2">
    <name type="scientific">Streptomyces cuspidosporus</name>
    <dbReference type="NCBI Taxonomy" id="66882"/>
    <lineage>
        <taxon>Bacteria</taxon>
        <taxon>Bacillati</taxon>
        <taxon>Actinomycetota</taxon>
        <taxon>Actinomycetes</taxon>
        <taxon>Kitasatosporales</taxon>
        <taxon>Streptomycetaceae</taxon>
        <taxon>Streptomyces</taxon>
    </lineage>
</organism>
<dbReference type="EMBL" id="BAAASD010000009">
    <property type="protein sequence ID" value="GAA2341825.1"/>
    <property type="molecule type" value="Genomic_DNA"/>
</dbReference>
<evidence type="ECO:0000313" key="1">
    <source>
        <dbReference type="EMBL" id="GAA2341825.1"/>
    </source>
</evidence>
<comment type="caution">
    <text evidence="1">The sequence shown here is derived from an EMBL/GenBank/DDBJ whole genome shotgun (WGS) entry which is preliminary data.</text>
</comment>
<protein>
    <submittedName>
        <fullName evidence="1">Uncharacterized protein</fullName>
    </submittedName>
</protein>
<reference evidence="2" key="1">
    <citation type="journal article" date="2019" name="Int. J. Syst. Evol. Microbiol.">
        <title>The Global Catalogue of Microorganisms (GCM) 10K type strain sequencing project: providing services to taxonomists for standard genome sequencing and annotation.</title>
        <authorList>
            <consortium name="The Broad Institute Genomics Platform"/>
            <consortium name="The Broad Institute Genome Sequencing Center for Infectious Disease"/>
            <person name="Wu L."/>
            <person name="Ma J."/>
        </authorList>
    </citation>
    <scope>NUCLEOTIDE SEQUENCE [LARGE SCALE GENOMIC DNA]</scope>
    <source>
        <strain evidence="2">JCM 4316</strain>
    </source>
</reference>
<dbReference type="Proteomes" id="UP001500253">
    <property type="component" value="Unassembled WGS sequence"/>
</dbReference>
<evidence type="ECO:0000313" key="2">
    <source>
        <dbReference type="Proteomes" id="UP001500253"/>
    </source>
</evidence>
<sequence length="67" mass="7498">MRRPATSRCGGRSGEAVCRFTDLDGETSTFDLHARFTTGAGRIHFRLVPEERTIRLAHIGSKIRPDL</sequence>